<keyword evidence="3" id="KW-1185">Reference proteome</keyword>
<dbReference type="Proteomes" id="UP000235965">
    <property type="component" value="Unassembled WGS sequence"/>
</dbReference>
<organism evidence="2 3">
    <name type="scientific">Cryptotermes secundus</name>
    <dbReference type="NCBI Taxonomy" id="105785"/>
    <lineage>
        <taxon>Eukaryota</taxon>
        <taxon>Metazoa</taxon>
        <taxon>Ecdysozoa</taxon>
        <taxon>Arthropoda</taxon>
        <taxon>Hexapoda</taxon>
        <taxon>Insecta</taxon>
        <taxon>Pterygota</taxon>
        <taxon>Neoptera</taxon>
        <taxon>Polyneoptera</taxon>
        <taxon>Dictyoptera</taxon>
        <taxon>Blattodea</taxon>
        <taxon>Blattoidea</taxon>
        <taxon>Termitoidae</taxon>
        <taxon>Kalotermitidae</taxon>
        <taxon>Cryptotermitinae</taxon>
        <taxon>Cryptotermes</taxon>
    </lineage>
</organism>
<comment type="caution">
    <text evidence="2">The sequence shown here is derived from an EMBL/GenBank/DDBJ whole genome shotgun (WGS) entry which is preliminary data.</text>
</comment>
<protein>
    <submittedName>
        <fullName evidence="2">Uncharacterized protein</fullName>
    </submittedName>
</protein>
<dbReference type="OrthoDB" id="2266637at2759"/>
<sequence length="90" mass="9867">MDDDIKLAHQKLASITAEEWQHRCQQVRNIEQQLMAREGLLDARREFVFHVGGDSDDSSDDSSDSSGGDEEGQACGDDIYADIAGVAPLE</sequence>
<evidence type="ECO:0000313" key="3">
    <source>
        <dbReference type="Proteomes" id="UP000235965"/>
    </source>
</evidence>
<accession>A0A2J7PLZ3</accession>
<dbReference type="InParanoid" id="A0A2J7PLZ3"/>
<feature type="compositionally biased region" description="Acidic residues" evidence="1">
    <location>
        <begin position="54"/>
        <end position="72"/>
    </location>
</feature>
<dbReference type="AlphaFoldDB" id="A0A2J7PLZ3"/>
<evidence type="ECO:0000256" key="1">
    <source>
        <dbReference type="SAM" id="MobiDB-lite"/>
    </source>
</evidence>
<evidence type="ECO:0000313" key="2">
    <source>
        <dbReference type="EMBL" id="PNF17355.1"/>
    </source>
</evidence>
<name>A0A2J7PLZ3_9NEOP</name>
<dbReference type="EMBL" id="NEVH01024421">
    <property type="protein sequence ID" value="PNF17355.1"/>
    <property type="molecule type" value="Genomic_DNA"/>
</dbReference>
<reference evidence="2 3" key="1">
    <citation type="submission" date="2017-12" db="EMBL/GenBank/DDBJ databases">
        <title>Hemimetabolous genomes reveal molecular basis of termite eusociality.</title>
        <authorList>
            <person name="Harrison M.C."/>
            <person name="Jongepier E."/>
            <person name="Robertson H.M."/>
            <person name="Arning N."/>
            <person name="Bitard-Feildel T."/>
            <person name="Chao H."/>
            <person name="Childers C.P."/>
            <person name="Dinh H."/>
            <person name="Doddapaneni H."/>
            <person name="Dugan S."/>
            <person name="Gowin J."/>
            <person name="Greiner C."/>
            <person name="Han Y."/>
            <person name="Hu H."/>
            <person name="Hughes D.S.T."/>
            <person name="Huylmans A.-K."/>
            <person name="Kemena C."/>
            <person name="Kremer L.P.M."/>
            <person name="Lee S.L."/>
            <person name="Lopez-Ezquerra A."/>
            <person name="Mallet L."/>
            <person name="Monroy-Kuhn J.M."/>
            <person name="Moser A."/>
            <person name="Murali S.C."/>
            <person name="Muzny D.M."/>
            <person name="Otani S."/>
            <person name="Piulachs M.-D."/>
            <person name="Poelchau M."/>
            <person name="Qu J."/>
            <person name="Schaub F."/>
            <person name="Wada-Katsumata A."/>
            <person name="Worley K.C."/>
            <person name="Xie Q."/>
            <person name="Ylla G."/>
            <person name="Poulsen M."/>
            <person name="Gibbs R.A."/>
            <person name="Schal C."/>
            <person name="Richards S."/>
            <person name="Belles X."/>
            <person name="Korb J."/>
            <person name="Bornberg-Bauer E."/>
        </authorList>
    </citation>
    <scope>NUCLEOTIDE SEQUENCE [LARGE SCALE GENOMIC DNA]</scope>
    <source>
        <tissue evidence="2">Whole body</tissue>
    </source>
</reference>
<proteinExistence type="predicted"/>
<feature type="region of interest" description="Disordered" evidence="1">
    <location>
        <begin position="51"/>
        <end position="77"/>
    </location>
</feature>
<gene>
    <name evidence="2" type="ORF">B7P43_G02981</name>
</gene>